<dbReference type="HOGENOM" id="CLU_1102873_0_0_1"/>
<name>A0A0C9ZVR6_9AGAM</name>
<accession>A0A0C9ZVR6</accession>
<evidence type="ECO:0000313" key="2">
    <source>
        <dbReference type="Proteomes" id="UP000054018"/>
    </source>
</evidence>
<reference evidence="2" key="2">
    <citation type="submission" date="2015-01" db="EMBL/GenBank/DDBJ databases">
        <title>Evolutionary Origins and Diversification of the Mycorrhizal Mutualists.</title>
        <authorList>
            <consortium name="DOE Joint Genome Institute"/>
            <consortium name="Mycorrhizal Genomics Consortium"/>
            <person name="Kohler A."/>
            <person name="Kuo A."/>
            <person name="Nagy L.G."/>
            <person name="Floudas D."/>
            <person name="Copeland A."/>
            <person name="Barry K.W."/>
            <person name="Cichocki N."/>
            <person name="Veneault-Fourrey C."/>
            <person name="LaButti K."/>
            <person name="Lindquist E.A."/>
            <person name="Lipzen A."/>
            <person name="Lundell T."/>
            <person name="Morin E."/>
            <person name="Murat C."/>
            <person name="Riley R."/>
            <person name="Ohm R."/>
            <person name="Sun H."/>
            <person name="Tunlid A."/>
            <person name="Henrissat B."/>
            <person name="Grigoriev I.V."/>
            <person name="Hibbett D.S."/>
            <person name="Martin F."/>
        </authorList>
    </citation>
    <scope>NUCLEOTIDE SEQUENCE [LARGE SCALE GENOMIC DNA]</scope>
    <source>
        <strain evidence="2">441</strain>
    </source>
</reference>
<sequence length="252" mass="27801">MFARLSRQGTQWLTVHVERSLSSHEDGDGISVDVSLASLVHPSDLSWSHFTGLCERSILPVYKSLRNIVEGDIEHVSRLLSELDPLGEHGLSEQDATDAGASTLPNSCCGSLPAEGRSRHHRRPSSLTELPIVVRPFDPSAPIVIVTPCPDEAKETSCWVPCQDASFGMRLTVPTHVALNEVYPPLLTDCTNAVHRIDEWQYINGHWYAVVPPPAEQCRRGLYSRPASGRVRSRFRCPRSRVVDGEDSVCGS</sequence>
<organism evidence="1 2">
    <name type="scientific">Pisolithus microcarpus 441</name>
    <dbReference type="NCBI Taxonomy" id="765257"/>
    <lineage>
        <taxon>Eukaryota</taxon>
        <taxon>Fungi</taxon>
        <taxon>Dikarya</taxon>
        <taxon>Basidiomycota</taxon>
        <taxon>Agaricomycotina</taxon>
        <taxon>Agaricomycetes</taxon>
        <taxon>Agaricomycetidae</taxon>
        <taxon>Boletales</taxon>
        <taxon>Sclerodermatineae</taxon>
        <taxon>Pisolithaceae</taxon>
        <taxon>Pisolithus</taxon>
    </lineage>
</organism>
<dbReference type="EMBL" id="KN833687">
    <property type="protein sequence ID" value="KIK30114.1"/>
    <property type="molecule type" value="Genomic_DNA"/>
</dbReference>
<dbReference type="AlphaFoldDB" id="A0A0C9ZVR6"/>
<proteinExistence type="predicted"/>
<dbReference type="Proteomes" id="UP000054018">
    <property type="component" value="Unassembled WGS sequence"/>
</dbReference>
<gene>
    <name evidence="1" type="ORF">PISMIDRAFT_671165</name>
</gene>
<protein>
    <submittedName>
        <fullName evidence="1">Uncharacterized protein</fullName>
    </submittedName>
</protein>
<reference evidence="1 2" key="1">
    <citation type="submission" date="2014-04" db="EMBL/GenBank/DDBJ databases">
        <authorList>
            <consortium name="DOE Joint Genome Institute"/>
            <person name="Kuo A."/>
            <person name="Kohler A."/>
            <person name="Costa M.D."/>
            <person name="Nagy L.G."/>
            <person name="Floudas D."/>
            <person name="Copeland A."/>
            <person name="Barry K.W."/>
            <person name="Cichocki N."/>
            <person name="Veneault-Fourrey C."/>
            <person name="LaButti K."/>
            <person name="Lindquist E.A."/>
            <person name="Lipzen A."/>
            <person name="Lundell T."/>
            <person name="Morin E."/>
            <person name="Murat C."/>
            <person name="Sun H."/>
            <person name="Tunlid A."/>
            <person name="Henrissat B."/>
            <person name="Grigoriev I.V."/>
            <person name="Hibbett D.S."/>
            <person name="Martin F."/>
            <person name="Nordberg H.P."/>
            <person name="Cantor M.N."/>
            <person name="Hua S.X."/>
        </authorList>
    </citation>
    <scope>NUCLEOTIDE SEQUENCE [LARGE SCALE GENOMIC DNA]</scope>
    <source>
        <strain evidence="1 2">441</strain>
    </source>
</reference>
<keyword evidence="2" id="KW-1185">Reference proteome</keyword>
<evidence type="ECO:0000313" key="1">
    <source>
        <dbReference type="EMBL" id="KIK30114.1"/>
    </source>
</evidence>
<dbReference type="OrthoDB" id="3260913at2759"/>